<dbReference type="GO" id="GO:0009986">
    <property type="term" value="C:cell surface"/>
    <property type="evidence" value="ECO:0007669"/>
    <property type="project" value="InterPro"/>
</dbReference>
<evidence type="ECO:0000313" key="3">
    <source>
        <dbReference type="EMBL" id="MUF03479.1"/>
    </source>
</evidence>
<dbReference type="InterPro" id="IPR013351">
    <property type="entry name" value="T3SS_TyeA-rel"/>
</dbReference>
<dbReference type="GO" id="GO:0050709">
    <property type="term" value="P:negative regulation of protein secretion"/>
    <property type="evidence" value="ECO:0007669"/>
    <property type="project" value="InterPro"/>
</dbReference>
<dbReference type="InterPro" id="IPR010812">
    <property type="entry name" value="HrpJ-like"/>
</dbReference>
<dbReference type="AlphaFoldDB" id="A0A6I3W827"/>
<dbReference type="Gene3D" id="1.10.150.630">
    <property type="match status" value="1"/>
</dbReference>
<dbReference type="GO" id="GO:0030254">
    <property type="term" value="P:protein secretion by the type III secretion system"/>
    <property type="evidence" value="ECO:0007669"/>
    <property type="project" value="InterPro"/>
</dbReference>
<comment type="caution">
    <text evidence="3">The sequence shown here is derived from an EMBL/GenBank/DDBJ whole genome shotgun (WGS) entry which is preliminary data.</text>
</comment>
<dbReference type="RefSeq" id="WP_155581865.1">
    <property type="nucleotide sequence ID" value="NZ_JBHSTH010000001.1"/>
</dbReference>
<accession>A0A6I3W827</accession>
<reference evidence="3 4" key="1">
    <citation type="submission" date="2019-11" db="EMBL/GenBank/DDBJ databases">
        <title>Pseudomonas karstica sp. nov. and Pseudomonas spelaei sp. nov. from karst caves.</title>
        <authorList>
            <person name="Zeman M."/>
        </authorList>
    </citation>
    <scope>NUCLEOTIDE SEQUENCE [LARGE SCALE GENOMIC DNA]</scope>
    <source>
        <strain evidence="3 4">CCM 7893</strain>
    </source>
</reference>
<proteinExistence type="predicted"/>
<sequence>MKVDPHFDVQKNQRLDQPVPARTDTEPVSRTTTGPAVDDLAALFSQEVDLNSKGLSRRQLGTRVTPVEQLSQLYEQLGHPAQATLATMVRNVRVQLLLKPNLEKLLDLTGNDPARAYVVLKAVAAEAQTYVRTAEAALARDALAKLEIRFKPHIQAGLNIALALQAGSDDPELRQAVRSLYYASVVTRQSLPAMMHALLGLFGGEGFHQGLKLMRRALADDIAAHAPSVPSAQLRTLLLGLRSCGQLGSVLSDCRKLIERLVALHPAVDRDAVALVQRFLGYASTGIAPAEVQRLGRELGGADSPSQLISLNAIYPLLKSLPMALWRDNKGHQEALHNVKLVMDEYTLIERGTRPIGAWPSNAV</sequence>
<feature type="region of interest" description="Disordered" evidence="1">
    <location>
        <begin position="1"/>
        <end position="34"/>
    </location>
</feature>
<dbReference type="EMBL" id="WNNK01000002">
    <property type="protein sequence ID" value="MUF03479.1"/>
    <property type="molecule type" value="Genomic_DNA"/>
</dbReference>
<dbReference type="Pfam" id="PF07201">
    <property type="entry name" value="HrpJ"/>
    <property type="match status" value="1"/>
</dbReference>
<dbReference type="Proteomes" id="UP000438196">
    <property type="component" value="Unassembled WGS sequence"/>
</dbReference>
<feature type="domain" description="Hypersensitivity response secretion-like HrpJ" evidence="2">
    <location>
        <begin position="44"/>
        <end position="201"/>
    </location>
</feature>
<dbReference type="OrthoDB" id="5863785at2"/>
<evidence type="ECO:0000313" key="4">
    <source>
        <dbReference type="Proteomes" id="UP000438196"/>
    </source>
</evidence>
<dbReference type="InterPro" id="IPR013401">
    <property type="entry name" value="T3SS_LcrE"/>
</dbReference>
<dbReference type="NCBIfam" id="TIGR02511">
    <property type="entry name" value="type_III_tyeA"/>
    <property type="match status" value="1"/>
</dbReference>
<evidence type="ECO:0000259" key="2">
    <source>
        <dbReference type="Pfam" id="PF07201"/>
    </source>
</evidence>
<protein>
    <submittedName>
        <fullName evidence="3">YopN family type III secretion system gatekeeper subunit</fullName>
    </submittedName>
</protein>
<dbReference type="SUPFAM" id="SSF140591">
    <property type="entry name" value="Type III secretion system domain"/>
    <property type="match status" value="1"/>
</dbReference>
<organism evidence="3 4">
    <name type="scientific">Pseudomonas spelaei</name>
    <dbReference type="NCBI Taxonomy" id="1055469"/>
    <lineage>
        <taxon>Bacteria</taxon>
        <taxon>Pseudomonadati</taxon>
        <taxon>Pseudomonadota</taxon>
        <taxon>Gammaproteobacteria</taxon>
        <taxon>Pseudomonadales</taxon>
        <taxon>Pseudomonadaceae</taxon>
        <taxon>Pseudomonas</taxon>
    </lineage>
</organism>
<keyword evidence="4" id="KW-1185">Reference proteome</keyword>
<dbReference type="NCBIfam" id="TIGR02568">
    <property type="entry name" value="LcrE"/>
    <property type="match status" value="1"/>
</dbReference>
<dbReference type="GO" id="GO:0019867">
    <property type="term" value="C:outer membrane"/>
    <property type="evidence" value="ECO:0007669"/>
    <property type="project" value="InterPro"/>
</dbReference>
<gene>
    <name evidence="3" type="ORF">GNF76_03980</name>
</gene>
<evidence type="ECO:0000256" key="1">
    <source>
        <dbReference type="SAM" id="MobiDB-lite"/>
    </source>
</evidence>
<name>A0A6I3W827_9PSED</name>
<feature type="compositionally biased region" description="Basic and acidic residues" evidence="1">
    <location>
        <begin position="1"/>
        <end position="14"/>
    </location>
</feature>